<evidence type="ECO:0000256" key="1">
    <source>
        <dbReference type="SAM" id="MobiDB-lite"/>
    </source>
</evidence>
<dbReference type="RefSeq" id="WP_164458248.1">
    <property type="nucleotide sequence ID" value="NZ_JAAIFS010000002.1"/>
</dbReference>
<sequence>MVTHPLTYDPVVETRTLPRVRPPGPVRTPPPGRALVLVPDAGPMRTVGPGEPVPEFRAGAYRRMFLVDTTEHRLVLELRPDGRRARGASAPFHCRVELRCRVADPGGVVARGIRDMSAAWERPLRERLREVSRGYGAGPTRAVQDALNAALRDFTGDADVRLYGVRAKLLPRREPSAGPGGSRVRGVPRGRDAAAPGTGGPRVLPGEVVARREAPLPPPRPTRPPDVPPPRPTRPPDAPAYPGTSASPASPAPAPPPPSAPPPASAPSAPERRVSRVRGSGTTDDGHRNGRRSGRRDGRGGGRT</sequence>
<proteinExistence type="predicted"/>
<accession>A0A6B3QL40</accession>
<dbReference type="AlphaFoldDB" id="A0A6B3QL40"/>
<feature type="compositionally biased region" description="Pro residues" evidence="1">
    <location>
        <begin position="215"/>
        <end position="239"/>
    </location>
</feature>
<feature type="region of interest" description="Disordered" evidence="1">
    <location>
        <begin position="172"/>
        <end position="304"/>
    </location>
</feature>
<feature type="compositionally biased region" description="Low complexity" evidence="1">
    <location>
        <begin position="240"/>
        <end position="249"/>
    </location>
</feature>
<feature type="compositionally biased region" description="Pro residues" evidence="1">
    <location>
        <begin position="250"/>
        <end position="265"/>
    </location>
</feature>
<gene>
    <name evidence="2" type="ORF">GUR47_10175</name>
</gene>
<reference evidence="2" key="1">
    <citation type="journal article" date="2020" name="Microorganisms">
        <title>Isolation, Genomic and Metabolomic Characterization of Streptomyces tendae VITAKN with Quorum Sensing Inhibitory Activity from Southern India.</title>
        <authorList>
            <person name="Ishaque N.M."/>
            <person name="Burgsdorf I."/>
            <person name="Limlingan Malit J.J."/>
            <person name="Saha S."/>
            <person name="Teta R."/>
            <person name="Ewe D."/>
            <person name="Kannabiran K."/>
            <person name="Hrouzek P."/>
            <person name="Steindler L."/>
            <person name="Costantino V."/>
            <person name="Saurav K."/>
        </authorList>
    </citation>
    <scope>NUCLEOTIDE SEQUENCE</scope>
    <source>
        <strain evidence="2">VITAKN</strain>
    </source>
</reference>
<protein>
    <submittedName>
        <fullName evidence="2">Uncharacterized protein</fullName>
    </submittedName>
</protein>
<comment type="caution">
    <text evidence="2">The sequence shown here is derived from an EMBL/GenBank/DDBJ whole genome shotgun (WGS) entry which is preliminary data.</text>
</comment>
<feature type="compositionally biased region" description="Basic and acidic residues" evidence="1">
    <location>
        <begin position="295"/>
        <end position="304"/>
    </location>
</feature>
<organism evidence="2">
    <name type="scientific">Streptomyces tendae</name>
    <dbReference type="NCBI Taxonomy" id="1932"/>
    <lineage>
        <taxon>Bacteria</taxon>
        <taxon>Bacillati</taxon>
        <taxon>Actinomycetota</taxon>
        <taxon>Actinomycetes</taxon>
        <taxon>Kitasatosporales</taxon>
        <taxon>Streptomycetaceae</taxon>
        <taxon>Streptomyces</taxon>
    </lineage>
</organism>
<name>A0A6B3QL40_STRTE</name>
<evidence type="ECO:0000313" key="2">
    <source>
        <dbReference type="EMBL" id="NEV87025.1"/>
    </source>
</evidence>
<dbReference type="EMBL" id="JAAIFS010000002">
    <property type="protein sequence ID" value="NEV87025.1"/>
    <property type="molecule type" value="Genomic_DNA"/>
</dbReference>